<dbReference type="EMBL" id="JAJJMO010000001">
    <property type="protein sequence ID" value="MCC9070300.1"/>
    <property type="molecule type" value="Genomic_DNA"/>
</dbReference>
<dbReference type="Pfam" id="PF02311">
    <property type="entry name" value="AraC_binding"/>
    <property type="match status" value="1"/>
</dbReference>
<dbReference type="PROSITE" id="PS01124">
    <property type="entry name" value="HTH_ARAC_FAMILY_2"/>
    <property type="match status" value="1"/>
</dbReference>
<sequence length="259" mass="30047">MENEKPSELVDRIEKKAHVWFEDNWIHDTEEHFHERAQLVYVEKGFQYLHVEGRIYLLPQNHAAWIPSNLSHRTTASSDNINLRTIFYSIGKKDNLYDKLKIFSVPPVLREIISYSAKWSKIEQYSVAEEAFLNAIFVELPSFFENVMTLNIAVPNDERLLQISNFIIDNIGDDLQVSAIAENNNMSLRSLERVFKKETTITISKYIQLVRIIKGVEFLTTGKYSVSQVAYLVGYKSLQAFSSSFFQILNKRPNEFLGV</sequence>
<dbReference type="Pfam" id="PF12833">
    <property type="entry name" value="HTH_18"/>
    <property type="match status" value="1"/>
</dbReference>
<name>A0ABS8MNI6_9FLAO</name>
<evidence type="ECO:0000313" key="6">
    <source>
        <dbReference type="Proteomes" id="UP001430919"/>
    </source>
</evidence>
<dbReference type="InterPro" id="IPR003313">
    <property type="entry name" value="AraC-bd"/>
</dbReference>
<keyword evidence="6" id="KW-1185">Reference proteome</keyword>
<dbReference type="InterPro" id="IPR009057">
    <property type="entry name" value="Homeodomain-like_sf"/>
</dbReference>
<evidence type="ECO:0000256" key="1">
    <source>
        <dbReference type="ARBA" id="ARBA00023015"/>
    </source>
</evidence>
<dbReference type="SUPFAM" id="SSF51182">
    <property type="entry name" value="RmlC-like cupins"/>
    <property type="match status" value="1"/>
</dbReference>
<protein>
    <submittedName>
        <fullName evidence="5">AraC family transcriptional regulator</fullName>
    </submittedName>
</protein>
<keyword evidence="1" id="KW-0805">Transcription regulation</keyword>
<evidence type="ECO:0000259" key="4">
    <source>
        <dbReference type="PROSITE" id="PS01124"/>
    </source>
</evidence>
<dbReference type="InterPro" id="IPR014710">
    <property type="entry name" value="RmlC-like_jellyroll"/>
</dbReference>
<dbReference type="SMART" id="SM00342">
    <property type="entry name" value="HTH_ARAC"/>
    <property type="match status" value="1"/>
</dbReference>
<comment type="caution">
    <text evidence="5">The sequence shown here is derived from an EMBL/GenBank/DDBJ whole genome shotgun (WGS) entry which is preliminary data.</text>
</comment>
<dbReference type="Gene3D" id="1.10.10.60">
    <property type="entry name" value="Homeodomain-like"/>
    <property type="match status" value="2"/>
</dbReference>
<dbReference type="RefSeq" id="WP_229987037.1">
    <property type="nucleotide sequence ID" value="NZ_JAJJMO010000001.1"/>
</dbReference>
<keyword evidence="2" id="KW-0238">DNA-binding</keyword>
<organism evidence="5 6">
    <name type="scientific">Flavobacterium pisciphilum</name>
    <dbReference type="NCBI Taxonomy" id="2893755"/>
    <lineage>
        <taxon>Bacteria</taxon>
        <taxon>Pseudomonadati</taxon>
        <taxon>Bacteroidota</taxon>
        <taxon>Flavobacteriia</taxon>
        <taxon>Flavobacteriales</taxon>
        <taxon>Flavobacteriaceae</taxon>
        <taxon>Flavobacterium</taxon>
    </lineage>
</organism>
<reference evidence="5" key="1">
    <citation type="submission" date="2021-11" db="EMBL/GenBank/DDBJ databases">
        <title>Description of novel Flavobacterium species.</title>
        <authorList>
            <person name="Saticioglu I.B."/>
            <person name="Ay H."/>
            <person name="Altun S."/>
            <person name="Duman M."/>
        </authorList>
    </citation>
    <scope>NUCLEOTIDE SEQUENCE</scope>
    <source>
        <strain evidence="5">F-65</strain>
    </source>
</reference>
<dbReference type="Proteomes" id="UP001430919">
    <property type="component" value="Unassembled WGS sequence"/>
</dbReference>
<gene>
    <name evidence="5" type="ORF">LNQ49_01620</name>
</gene>
<keyword evidence="3" id="KW-0804">Transcription</keyword>
<dbReference type="Gene3D" id="2.60.120.10">
    <property type="entry name" value="Jelly Rolls"/>
    <property type="match status" value="1"/>
</dbReference>
<dbReference type="InterPro" id="IPR018060">
    <property type="entry name" value="HTH_AraC"/>
</dbReference>
<dbReference type="PANTHER" id="PTHR11019">
    <property type="entry name" value="HTH-TYPE TRANSCRIPTIONAL REGULATOR NIMR"/>
    <property type="match status" value="1"/>
</dbReference>
<evidence type="ECO:0000256" key="2">
    <source>
        <dbReference type="ARBA" id="ARBA00023125"/>
    </source>
</evidence>
<dbReference type="InterPro" id="IPR011051">
    <property type="entry name" value="RmlC_Cupin_sf"/>
</dbReference>
<feature type="domain" description="HTH araC/xylS-type" evidence="4">
    <location>
        <begin position="161"/>
        <end position="259"/>
    </location>
</feature>
<dbReference type="PANTHER" id="PTHR11019:SF199">
    <property type="entry name" value="HTH-TYPE TRANSCRIPTIONAL REGULATOR NIMR"/>
    <property type="match status" value="1"/>
</dbReference>
<dbReference type="SUPFAM" id="SSF46689">
    <property type="entry name" value="Homeodomain-like"/>
    <property type="match status" value="2"/>
</dbReference>
<evidence type="ECO:0000256" key="3">
    <source>
        <dbReference type="ARBA" id="ARBA00023163"/>
    </source>
</evidence>
<evidence type="ECO:0000313" key="5">
    <source>
        <dbReference type="EMBL" id="MCC9070300.1"/>
    </source>
</evidence>
<proteinExistence type="predicted"/>
<accession>A0ABS8MNI6</accession>